<accession>A0A0G1D6G0</accession>
<evidence type="ECO:0000313" key="2">
    <source>
        <dbReference type="Proteomes" id="UP000033980"/>
    </source>
</evidence>
<dbReference type="EMBL" id="LCFK01000023">
    <property type="protein sequence ID" value="KKS93259.1"/>
    <property type="molecule type" value="Genomic_DNA"/>
</dbReference>
<dbReference type="Proteomes" id="UP000033980">
    <property type="component" value="Unassembled WGS sequence"/>
</dbReference>
<protein>
    <submittedName>
        <fullName evidence="1">Uncharacterized protein</fullName>
    </submittedName>
</protein>
<gene>
    <name evidence="1" type="ORF">UV68_C0023G0013</name>
</gene>
<sequence length="174" mass="19531">MSYIVIFEKDESTGGCFGTRTKITYSSQAEFEAATKLSTERIVAEGITEAKSLELLYTVPPICHLMAAVETAFTNVSNIPDHLELYVNNALIAILSDRQYLRENGLSPQPVNMHYYWHYKSMTMEATAKAAIVQVVLGFLDYQTLELNELALDYGFIQALKTTCAKAIKMYSHL</sequence>
<dbReference type="AlphaFoldDB" id="A0A0G1D6G0"/>
<name>A0A0G1D6G0_9BACT</name>
<organism evidence="1 2">
    <name type="scientific">Candidatus Collierbacteria bacterium GW2011_GWC2_43_12</name>
    <dbReference type="NCBI Taxonomy" id="1618390"/>
    <lineage>
        <taxon>Bacteria</taxon>
        <taxon>Candidatus Collieribacteriota</taxon>
    </lineage>
</organism>
<evidence type="ECO:0000313" key="1">
    <source>
        <dbReference type="EMBL" id="KKS93259.1"/>
    </source>
</evidence>
<reference evidence="1 2" key="1">
    <citation type="journal article" date="2015" name="Nature">
        <title>rRNA introns, odd ribosomes, and small enigmatic genomes across a large radiation of phyla.</title>
        <authorList>
            <person name="Brown C.T."/>
            <person name="Hug L.A."/>
            <person name="Thomas B.C."/>
            <person name="Sharon I."/>
            <person name="Castelle C.J."/>
            <person name="Singh A."/>
            <person name="Wilkins M.J."/>
            <person name="Williams K.H."/>
            <person name="Banfield J.F."/>
        </authorList>
    </citation>
    <scope>NUCLEOTIDE SEQUENCE [LARGE SCALE GENOMIC DNA]</scope>
</reference>
<comment type="caution">
    <text evidence="1">The sequence shown here is derived from an EMBL/GenBank/DDBJ whole genome shotgun (WGS) entry which is preliminary data.</text>
</comment>
<proteinExistence type="predicted"/>